<sequence length="284" mass="30026">MKTRTPAVFAAGSLSLALALTACGNDSADEESAVEASEEKEEKGGLAELLSSLGDNTDAITNYTLTLDMTVPDPDLGDFEVTMVSEVMDDPEAVQATMVMPFLGEMMYDLMSIGGELPADVTAEDLGTIIVIAQEGQDPLMANQNGLYGDTAWVRTDASNMDQNPDDVFDVESLPELAGAFAALDQVEEAGSESIDGVETTVVEGAMTSEEMDALKPEQANAIKELIGGDVAGSLDVALWIDADGFPMRMEFSDDEADVAMEFSAIDSTSFDVPAEDEIGAFQQ</sequence>
<name>A0A840WD72_9ACTN</name>
<dbReference type="Gene3D" id="2.50.20.20">
    <property type="match status" value="1"/>
</dbReference>
<gene>
    <name evidence="2" type="ORF">HNR07_006097</name>
</gene>
<evidence type="ECO:0000313" key="3">
    <source>
        <dbReference type="Proteomes" id="UP000579647"/>
    </source>
</evidence>
<dbReference type="EMBL" id="JACHDO010000001">
    <property type="protein sequence ID" value="MBB5494960.1"/>
    <property type="molecule type" value="Genomic_DNA"/>
</dbReference>
<evidence type="ECO:0000313" key="2">
    <source>
        <dbReference type="EMBL" id="MBB5494960.1"/>
    </source>
</evidence>
<protein>
    <recommendedName>
        <fullName evidence="4">Lipoprotein</fullName>
    </recommendedName>
</protein>
<dbReference type="RefSeq" id="WP_184369203.1">
    <property type="nucleotide sequence ID" value="NZ_BAAAKM010000125.1"/>
</dbReference>
<evidence type="ECO:0008006" key="4">
    <source>
        <dbReference type="Google" id="ProtNLM"/>
    </source>
</evidence>
<dbReference type="InterPro" id="IPR029046">
    <property type="entry name" value="LolA/LolB/LppX"/>
</dbReference>
<dbReference type="Proteomes" id="UP000579647">
    <property type="component" value="Unassembled WGS sequence"/>
</dbReference>
<dbReference type="AlphaFoldDB" id="A0A840WD72"/>
<organism evidence="2 3">
    <name type="scientific">Nocardiopsis metallicus</name>
    <dbReference type="NCBI Taxonomy" id="179819"/>
    <lineage>
        <taxon>Bacteria</taxon>
        <taxon>Bacillati</taxon>
        <taxon>Actinomycetota</taxon>
        <taxon>Actinomycetes</taxon>
        <taxon>Streptosporangiales</taxon>
        <taxon>Nocardiopsidaceae</taxon>
        <taxon>Nocardiopsis</taxon>
    </lineage>
</organism>
<comment type="caution">
    <text evidence="2">The sequence shown here is derived from an EMBL/GenBank/DDBJ whole genome shotgun (WGS) entry which is preliminary data.</text>
</comment>
<feature type="signal peptide" evidence="1">
    <location>
        <begin position="1"/>
        <end position="28"/>
    </location>
</feature>
<dbReference type="SUPFAM" id="SSF89392">
    <property type="entry name" value="Prokaryotic lipoproteins and lipoprotein localization factors"/>
    <property type="match status" value="1"/>
</dbReference>
<reference evidence="2 3" key="1">
    <citation type="submission" date="2020-08" db="EMBL/GenBank/DDBJ databases">
        <title>Sequencing the genomes of 1000 actinobacteria strains.</title>
        <authorList>
            <person name="Klenk H.-P."/>
        </authorList>
    </citation>
    <scope>NUCLEOTIDE SEQUENCE [LARGE SCALE GENOMIC DNA]</scope>
    <source>
        <strain evidence="2 3">DSM 44598</strain>
    </source>
</reference>
<accession>A0A840WD72</accession>
<evidence type="ECO:0000256" key="1">
    <source>
        <dbReference type="SAM" id="SignalP"/>
    </source>
</evidence>
<feature type="chain" id="PRO_5032471950" description="Lipoprotein" evidence="1">
    <location>
        <begin position="29"/>
        <end position="284"/>
    </location>
</feature>
<proteinExistence type="predicted"/>
<keyword evidence="3" id="KW-1185">Reference proteome</keyword>
<keyword evidence="1" id="KW-0732">Signal</keyword>
<dbReference type="PROSITE" id="PS51257">
    <property type="entry name" value="PROKAR_LIPOPROTEIN"/>
    <property type="match status" value="1"/>
</dbReference>